<keyword evidence="2" id="KW-0812">Transmembrane</keyword>
<name>A0A2V0P0K4_9CHLO</name>
<dbReference type="InParanoid" id="A0A2V0P0K4"/>
<accession>A0A2V0P0K4</accession>
<comment type="caution">
    <text evidence="3">The sequence shown here is derived from an EMBL/GenBank/DDBJ whole genome shotgun (WGS) entry which is preliminary data.</text>
</comment>
<keyword evidence="4" id="KW-1185">Reference proteome</keyword>
<sequence length="105" mass="10824">MQSQASRGPGLRAAAAQPRQHEAAAPAAPARGPRAQPAHTPGPAPLPPDLQAARPAAQMQEGGKVVTALAVTFAVGVATGWLLNTYTRKSLDALLKKLQDKVGKM</sequence>
<gene>
    <name evidence="3" type="ORF">Rsub_04110</name>
</gene>
<evidence type="ECO:0000313" key="4">
    <source>
        <dbReference type="Proteomes" id="UP000247498"/>
    </source>
</evidence>
<keyword evidence="2" id="KW-1133">Transmembrane helix</keyword>
<feature type="transmembrane region" description="Helical" evidence="2">
    <location>
        <begin position="65"/>
        <end position="87"/>
    </location>
</feature>
<dbReference type="EMBL" id="BDRX01000024">
    <property type="protein sequence ID" value="GBF91370.1"/>
    <property type="molecule type" value="Genomic_DNA"/>
</dbReference>
<organism evidence="3 4">
    <name type="scientific">Raphidocelis subcapitata</name>
    <dbReference type="NCBI Taxonomy" id="307507"/>
    <lineage>
        <taxon>Eukaryota</taxon>
        <taxon>Viridiplantae</taxon>
        <taxon>Chlorophyta</taxon>
        <taxon>core chlorophytes</taxon>
        <taxon>Chlorophyceae</taxon>
        <taxon>CS clade</taxon>
        <taxon>Sphaeropleales</taxon>
        <taxon>Selenastraceae</taxon>
        <taxon>Raphidocelis</taxon>
    </lineage>
</organism>
<dbReference type="AlphaFoldDB" id="A0A2V0P0K4"/>
<evidence type="ECO:0000256" key="2">
    <source>
        <dbReference type="SAM" id="Phobius"/>
    </source>
</evidence>
<feature type="compositionally biased region" description="Low complexity" evidence="1">
    <location>
        <begin position="12"/>
        <end position="39"/>
    </location>
</feature>
<evidence type="ECO:0000256" key="1">
    <source>
        <dbReference type="SAM" id="MobiDB-lite"/>
    </source>
</evidence>
<evidence type="ECO:0000313" key="3">
    <source>
        <dbReference type="EMBL" id="GBF91370.1"/>
    </source>
</evidence>
<proteinExistence type="predicted"/>
<keyword evidence="2" id="KW-0472">Membrane</keyword>
<reference evidence="3 4" key="1">
    <citation type="journal article" date="2018" name="Sci. Rep.">
        <title>Raphidocelis subcapitata (=Pseudokirchneriella subcapitata) provides an insight into genome evolution and environmental adaptations in the Sphaeropleales.</title>
        <authorList>
            <person name="Suzuki S."/>
            <person name="Yamaguchi H."/>
            <person name="Nakajima N."/>
            <person name="Kawachi M."/>
        </authorList>
    </citation>
    <scope>NUCLEOTIDE SEQUENCE [LARGE SCALE GENOMIC DNA]</scope>
    <source>
        <strain evidence="3 4">NIES-35</strain>
    </source>
</reference>
<dbReference type="Proteomes" id="UP000247498">
    <property type="component" value="Unassembled WGS sequence"/>
</dbReference>
<protein>
    <submittedName>
        <fullName evidence="3">Uncharacterized protein</fullName>
    </submittedName>
</protein>
<feature type="region of interest" description="Disordered" evidence="1">
    <location>
        <begin position="1"/>
        <end position="61"/>
    </location>
</feature>